<dbReference type="InterPro" id="IPR014755">
    <property type="entry name" value="Cu-Rt/internalin_Ig-like"/>
</dbReference>
<keyword evidence="7" id="KW-0186">Copper</keyword>
<feature type="transmembrane region" description="Helical" evidence="10">
    <location>
        <begin position="292"/>
        <end position="313"/>
    </location>
</feature>
<keyword evidence="3 10" id="KW-0812">Transmembrane</keyword>
<dbReference type="GO" id="GO:0005886">
    <property type="term" value="C:plasma membrane"/>
    <property type="evidence" value="ECO:0007669"/>
    <property type="project" value="UniProtKB-SubCell"/>
</dbReference>
<dbReference type="PANTHER" id="PTHR34820:SF4">
    <property type="entry name" value="INNER MEMBRANE PROTEIN YEBZ"/>
    <property type="match status" value="1"/>
</dbReference>
<evidence type="ECO:0000256" key="5">
    <source>
        <dbReference type="ARBA" id="ARBA00022729"/>
    </source>
</evidence>
<dbReference type="EMBL" id="FNOT01000016">
    <property type="protein sequence ID" value="SDZ01080.1"/>
    <property type="molecule type" value="Genomic_DNA"/>
</dbReference>
<feature type="transmembrane region" description="Helical" evidence="10">
    <location>
        <begin position="398"/>
        <end position="421"/>
    </location>
</feature>
<keyword evidence="5" id="KW-0732">Signal</keyword>
<feature type="transmembrane region" description="Helical" evidence="10">
    <location>
        <begin position="358"/>
        <end position="378"/>
    </location>
</feature>
<feature type="domain" description="Copper resistance protein D" evidence="12">
    <location>
        <begin position="357"/>
        <end position="437"/>
    </location>
</feature>
<feature type="transmembrane region" description="Helical" evidence="10">
    <location>
        <begin position="260"/>
        <end position="280"/>
    </location>
</feature>
<feature type="region of interest" description="Disordered" evidence="9">
    <location>
        <begin position="438"/>
        <end position="460"/>
    </location>
</feature>
<feature type="transmembrane region" description="Helical" evidence="10">
    <location>
        <begin position="214"/>
        <end position="232"/>
    </location>
</feature>
<sequence length="622" mass="62329">MTRLARFRAGAAPVGSVADERRRGGHGTRRAPRALPLLLALLGLWSAAGVITAPPAAAHAELVSTDPAEGARLAEAPDQVTLTFTEGVSLGAGYARVLDASGERVDAGDATVEGDAVVVPLRAGLTDDGYLVTYRVVSADSHPISGAFSFVVGDGELLAADAVAGAGDTDPVVAAALPAARWLGFAGLSLAIGVPVLLLAAWPAGWASPRLRRMTTGGLAAVAAGAALSFLLQGPYAAGSGLSSIADPALLQATAASGNGAAHLVRIVLVAALAVVLRAVWRRGSPSLPDVLVGGVLAVALVGTVAAVGHPVAGPLPGLAVAAAAVHVGAMVVWLGGLAGLLGGVLREDAPADDVARALPPFSRLAAGSVTALVVTGVVQSVREVGSPTALVTTTYGWLLLAKLALVLLLLAAAGVSRVWVQQHLGVRRARPAPRRRVTAHAFSASAEEPPPDPVASSAAGARAEVQAAAAAAERPALRRSVLVELAVGLVVLALSAVLVGTPPARAQVAQPVDVTLPVQTAAGEDGSVQMSVDPAATGPNTLHVYLLDERGQLTQPVDIRVTLTEPAQQIGPIDVVLAPAGPGHYVGDGMAIPGAGTWTLAVTVRLDEFTAGSATTTFPAR</sequence>
<keyword evidence="2" id="KW-1003">Cell membrane</keyword>
<evidence type="ECO:0000256" key="4">
    <source>
        <dbReference type="ARBA" id="ARBA00022723"/>
    </source>
</evidence>
<proteinExistence type="predicted"/>
<feature type="transmembrane region" description="Helical" evidence="10">
    <location>
        <begin position="182"/>
        <end position="202"/>
    </location>
</feature>
<dbReference type="PROSITE" id="PS50194">
    <property type="entry name" value="FILAMIN_REPEAT"/>
    <property type="match status" value="1"/>
</dbReference>
<evidence type="ECO:0000313" key="14">
    <source>
        <dbReference type="Proteomes" id="UP000198921"/>
    </source>
</evidence>
<dbReference type="Gene3D" id="2.60.40.1220">
    <property type="match status" value="1"/>
</dbReference>
<keyword evidence="4" id="KW-0479">Metal-binding</keyword>
<feature type="transmembrane region" description="Helical" evidence="10">
    <location>
        <begin position="37"/>
        <end position="57"/>
    </location>
</feature>
<dbReference type="AlphaFoldDB" id="A0A1H3PIY2"/>
<organism evidence="13 14">
    <name type="scientific">Geodermatophilus africanus</name>
    <dbReference type="NCBI Taxonomy" id="1137993"/>
    <lineage>
        <taxon>Bacteria</taxon>
        <taxon>Bacillati</taxon>
        <taxon>Actinomycetota</taxon>
        <taxon>Actinomycetes</taxon>
        <taxon>Geodermatophilales</taxon>
        <taxon>Geodermatophilaceae</taxon>
        <taxon>Geodermatophilus</taxon>
    </lineage>
</organism>
<gene>
    <name evidence="13" type="ORF">SAMN05660209_04348</name>
</gene>
<reference evidence="14" key="1">
    <citation type="submission" date="2016-10" db="EMBL/GenBank/DDBJ databases">
        <authorList>
            <person name="Varghese N."/>
            <person name="Submissions S."/>
        </authorList>
    </citation>
    <scope>NUCLEOTIDE SEQUENCE [LARGE SCALE GENOMIC DNA]</scope>
    <source>
        <strain evidence="14">DSM 45422</strain>
    </source>
</reference>
<dbReference type="GO" id="GO:0046688">
    <property type="term" value="P:response to copper ion"/>
    <property type="evidence" value="ECO:0007669"/>
    <property type="project" value="InterPro"/>
</dbReference>
<dbReference type="InterPro" id="IPR008457">
    <property type="entry name" value="Cu-R_CopD_dom"/>
</dbReference>
<dbReference type="Proteomes" id="UP000198921">
    <property type="component" value="Unassembled WGS sequence"/>
</dbReference>
<keyword evidence="6 10" id="KW-1133">Transmembrane helix</keyword>
<comment type="subcellular location">
    <subcellularLocation>
        <location evidence="1">Cell membrane</location>
        <topology evidence="1">Multi-pass membrane protein</topology>
    </subcellularLocation>
</comment>
<dbReference type="InterPro" id="IPR032694">
    <property type="entry name" value="CopC/D"/>
</dbReference>
<evidence type="ECO:0000256" key="9">
    <source>
        <dbReference type="SAM" id="MobiDB-lite"/>
    </source>
</evidence>
<name>A0A1H3PIY2_9ACTN</name>
<feature type="transmembrane region" description="Helical" evidence="10">
    <location>
        <begin position="319"/>
        <end position="346"/>
    </location>
</feature>
<evidence type="ECO:0000259" key="11">
    <source>
        <dbReference type="Pfam" id="PF04234"/>
    </source>
</evidence>
<dbReference type="Pfam" id="PF05425">
    <property type="entry name" value="CopD"/>
    <property type="match status" value="1"/>
</dbReference>
<dbReference type="STRING" id="1137993.SAMN05660209_04348"/>
<evidence type="ECO:0000256" key="1">
    <source>
        <dbReference type="ARBA" id="ARBA00004651"/>
    </source>
</evidence>
<dbReference type="GO" id="GO:0005507">
    <property type="term" value="F:copper ion binding"/>
    <property type="evidence" value="ECO:0007669"/>
    <property type="project" value="InterPro"/>
</dbReference>
<evidence type="ECO:0000256" key="7">
    <source>
        <dbReference type="ARBA" id="ARBA00023008"/>
    </source>
</evidence>
<evidence type="ECO:0000256" key="2">
    <source>
        <dbReference type="ARBA" id="ARBA00022475"/>
    </source>
</evidence>
<evidence type="ECO:0000256" key="8">
    <source>
        <dbReference type="ARBA" id="ARBA00023136"/>
    </source>
</evidence>
<keyword evidence="14" id="KW-1185">Reference proteome</keyword>
<dbReference type="InterPro" id="IPR017868">
    <property type="entry name" value="Filamin/ABP280_repeat-like"/>
</dbReference>
<dbReference type="InterPro" id="IPR007348">
    <property type="entry name" value="CopC_dom"/>
</dbReference>
<dbReference type="PANTHER" id="PTHR34820">
    <property type="entry name" value="INNER MEMBRANE PROTEIN YEBZ"/>
    <property type="match status" value="1"/>
</dbReference>
<dbReference type="InterPro" id="IPR014756">
    <property type="entry name" value="Ig_E-set"/>
</dbReference>
<keyword evidence="8 10" id="KW-0472">Membrane</keyword>
<evidence type="ECO:0000256" key="3">
    <source>
        <dbReference type="ARBA" id="ARBA00022692"/>
    </source>
</evidence>
<accession>A0A1H3PIY2</accession>
<dbReference type="Pfam" id="PF04234">
    <property type="entry name" value="CopC"/>
    <property type="match status" value="1"/>
</dbReference>
<dbReference type="SUPFAM" id="SSF81296">
    <property type="entry name" value="E set domains"/>
    <property type="match status" value="1"/>
</dbReference>
<feature type="domain" description="CopC" evidence="11">
    <location>
        <begin position="59"/>
        <end position="152"/>
    </location>
</feature>
<evidence type="ECO:0000313" key="13">
    <source>
        <dbReference type="EMBL" id="SDZ01080.1"/>
    </source>
</evidence>
<dbReference type="GO" id="GO:0042597">
    <property type="term" value="C:periplasmic space"/>
    <property type="evidence" value="ECO:0007669"/>
    <property type="project" value="InterPro"/>
</dbReference>
<evidence type="ECO:0000256" key="6">
    <source>
        <dbReference type="ARBA" id="ARBA00022989"/>
    </source>
</evidence>
<evidence type="ECO:0000259" key="12">
    <source>
        <dbReference type="Pfam" id="PF05425"/>
    </source>
</evidence>
<dbReference type="GO" id="GO:0006825">
    <property type="term" value="P:copper ion transport"/>
    <property type="evidence" value="ECO:0007669"/>
    <property type="project" value="InterPro"/>
</dbReference>
<evidence type="ECO:0000256" key="10">
    <source>
        <dbReference type="SAM" id="Phobius"/>
    </source>
</evidence>
<feature type="transmembrane region" description="Helical" evidence="10">
    <location>
        <begin position="482"/>
        <end position="501"/>
    </location>
</feature>
<protein>
    <submittedName>
        <fullName evidence="13">Copper transport protein</fullName>
    </submittedName>
</protein>